<dbReference type="GO" id="GO:0030027">
    <property type="term" value="C:lamellipodium"/>
    <property type="evidence" value="ECO:0007669"/>
    <property type="project" value="TreeGrafter"/>
</dbReference>
<organism evidence="1 2">
    <name type="scientific">Microctonus hyperodae</name>
    <name type="common">Parasitoid wasp</name>
    <dbReference type="NCBI Taxonomy" id="165561"/>
    <lineage>
        <taxon>Eukaryota</taxon>
        <taxon>Metazoa</taxon>
        <taxon>Ecdysozoa</taxon>
        <taxon>Arthropoda</taxon>
        <taxon>Hexapoda</taxon>
        <taxon>Insecta</taxon>
        <taxon>Pterygota</taxon>
        <taxon>Neoptera</taxon>
        <taxon>Endopterygota</taxon>
        <taxon>Hymenoptera</taxon>
        <taxon>Apocrita</taxon>
        <taxon>Ichneumonoidea</taxon>
        <taxon>Braconidae</taxon>
        <taxon>Euphorinae</taxon>
        <taxon>Microctonus</taxon>
    </lineage>
</organism>
<proteinExistence type="predicted"/>
<comment type="caution">
    <text evidence="1">The sequence shown here is derived from an EMBL/GenBank/DDBJ whole genome shotgun (WGS) entry which is preliminary data.</text>
</comment>
<dbReference type="SUPFAM" id="SSF69318">
    <property type="entry name" value="Integrin alpha N-terminal domain"/>
    <property type="match status" value="1"/>
</dbReference>
<reference evidence="1" key="1">
    <citation type="journal article" date="2023" name="bioRxiv">
        <title>Scaffold-level genome assemblies of two parasitoid biocontrol wasps reveal the parthenogenesis mechanism and an associated novel virus.</title>
        <authorList>
            <person name="Inwood S."/>
            <person name="Skelly J."/>
            <person name="Guhlin J."/>
            <person name="Harrop T."/>
            <person name="Goldson S."/>
            <person name="Dearden P."/>
        </authorList>
    </citation>
    <scope>NUCLEOTIDE SEQUENCE</scope>
    <source>
        <strain evidence="1">Lincoln</strain>
        <tissue evidence="1">Whole body</tissue>
    </source>
</reference>
<accession>A0AA39L152</accession>
<dbReference type="GO" id="GO:1904262">
    <property type="term" value="P:negative regulation of TORC1 signaling"/>
    <property type="evidence" value="ECO:0007669"/>
    <property type="project" value="TreeGrafter"/>
</dbReference>
<sequence length="434" mass="49935">MNELQTNKYSLGTMINIHWFPLASQGNVYSMSKLCSSHGTNKILVASLKRKIFSCGYQPNENNTLRPLVKELLFTYIPSGAEIISIDAYNKQHYDEDFVIGITIIKPNSEGRVETYLNIYSEGAGETENAETSIETIAQNCLTVELTYTPYLLYHTSIRDEEIGEEVVWLISGDDNQLHMIREDKLSHGYTEFQLDKYFPELINLETLVLWINVYYYDNGKRRLTAVACECGLVKISMINVENLVIIHEWMLRYDKPVTSVQIFPQHSDGMFYSFSDNVTTKKDESTSQPIINILVVTALDPAIVFMDVLRHKLRKDVILRLGDTTECLLSSYIADVNMDGNNEILLGTYTQEIVVFTLIKNQWQLTDRRKFDAPIHSMCYLDLTGDGVRELVVLTQRGVYILQHDPKHVNQLWTKRLKKLMKISCNENKIIEK</sequence>
<dbReference type="GO" id="GO:0007015">
    <property type="term" value="P:actin filament organization"/>
    <property type="evidence" value="ECO:0007669"/>
    <property type="project" value="InterPro"/>
</dbReference>
<reference evidence="1" key="2">
    <citation type="submission" date="2023-03" db="EMBL/GenBank/DDBJ databases">
        <authorList>
            <person name="Inwood S.N."/>
            <person name="Skelly J.G."/>
            <person name="Guhlin J."/>
            <person name="Harrop T.W.R."/>
            <person name="Goldson S.G."/>
            <person name="Dearden P.K."/>
        </authorList>
    </citation>
    <scope>NUCLEOTIDE SEQUENCE</scope>
    <source>
        <strain evidence="1">Lincoln</strain>
        <tissue evidence="1">Whole body</tissue>
    </source>
</reference>
<keyword evidence="2" id="KW-1185">Reference proteome</keyword>
<evidence type="ECO:0008006" key="3">
    <source>
        <dbReference type="Google" id="ProtNLM"/>
    </source>
</evidence>
<dbReference type="Proteomes" id="UP001168972">
    <property type="component" value="Unassembled WGS sequence"/>
</dbReference>
<gene>
    <name evidence="1" type="ORF">PV327_003393</name>
</gene>
<dbReference type="GO" id="GO:0015629">
    <property type="term" value="C:actin cytoskeleton"/>
    <property type="evidence" value="ECO:0007669"/>
    <property type="project" value="InterPro"/>
</dbReference>
<dbReference type="InterPro" id="IPR028994">
    <property type="entry name" value="Integrin_alpha_N"/>
</dbReference>
<dbReference type="GO" id="GO:0034198">
    <property type="term" value="P:cellular response to amino acid starvation"/>
    <property type="evidence" value="ECO:0007669"/>
    <property type="project" value="TreeGrafter"/>
</dbReference>
<dbReference type="AlphaFoldDB" id="A0AA39L152"/>
<dbReference type="EMBL" id="JAQQBR010000002">
    <property type="protein sequence ID" value="KAK0181076.1"/>
    <property type="molecule type" value="Genomic_DNA"/>
</dbReference>
<evidence type="ECO:0000313" key="2">
    <source>
        <dbReference type="Proteomes" id="UP001168972"/>
    </source>
</evidence>
<dbReference type="GO" id="GO:0051015">
    <property type="term" value="F:actin filament binding"/>
    <property type="evidence" value="ECO:0007669"/>
    <property type="project" value="TreeGrafter"/>
</dbReference>
<dbReference type="InterPro" id="IPR029982">
    <property type="entry name" value="Kptn"/>
</dbReference>
<evidence type="ECO:0000313" key="1">
    <source>
        <dbReference type="EMBL" id="KAK0181076.1"/>
    </source>
</evidence>
<dbReference type="PANTHER" id="PTHR15435">
    <property type="entry name" value="KICSTOR COMPLEX PROTEIN KAPTIN"/>
    <property type="match status" value="1"/>
</dbReference>
<name>A0AA39L152_MICHY</name>
<protein>
    <recommendedName>
        <fullName evidence="3">KICSTOR complex protein kaptin-like</fullName>
    </recommendedName>
</protein>
<dbReference type="PANTHER" id="PTHR15435:SF2">
    <property type="entry name" value="KICSTOR COMPLEX PROTEIN KAPTIN"/>
    <property type="match status" value="1"/>
</dbReference>